<feature type="transmembrane region" description="Helical" evidence="1">
    <location>
        <begin position="534"/>
        <end position="554"/>
    </location>
</feature>
<dbReference type="RefSeq" id="WP_379485362.1">
    <property type="nucleotide sequence ID" value="NZ_JBHMCF010000061.1"/>
</dbReference>
<name>A0ABV5P3Z3_9ACTN</name>
<keyword evidence="1" id="KW-0812">Transmembrane</keyword>
<feature type="domain" description="NACHT" evidence="3">
    <location>
        <begin position="161"/>
        <end position="269"/>
    </location>
</feature>
<accession>A0ABV5P3Z3</accession>
<feature type="transmembrane region" description="Helical" evidence="1">
    <location>
        <begin position="625"/>
        <end position="645"/>
    </location>
</feature>
<feature type="signal peptide" evidence="2">
    <location>
        <begin position="1"/>
        <end position="26"/>
    </location>
</feature>
<evidence type="ECO:0000256" key="2">
    <source>
        <dbReference type="SAM" id="SignalP"/>
    </source>
</evidence>
<dbReference type="Pfam" id="PF05729">
    <property type="entry name" value="NACHT"/>
    <property type="match status" value="1"/>
</dbReference>
<dbReference type="InterPro" id="IPR027417">
    <property type="entry name" value="P-loop_NTPase"/>
</dbReference>
<feature type="transmembrane region" description="Helical" evidence="1">
    <location>
        <begin position="864"/>
        <end position="885"/>
    </location>
</feature>
<dbReference type="EMBL" id="JBHMCF010000061">
    <property type="protein sequence ID" value="MFB9477293.1"/>
    <property type="molecule type" value="Genomic_DNA"/>
</dbReference>
<feature type="transmembrane region" description="Helical" evidence="1">
    <location>
        <begin position="466"/>
        <end position="486"/>
    </location>
</feature>
<keyword evidence="2" id="KW-0732">Signal</keyword>
<proteinExistence type="predicted"/>
<feature type="transmembrane region" description="Helical" evidence="1">
    <location>
        <begin position="588"/>
        <end position="604"/>
    </location>
</feature>
<gene>
    <name evidence="4" type="ORF">ACFFR3_48030</name>
</gene>
<evidence type="ECO:0000313" key="4">
    <source>
        <dbReference type="EMBL" id="MFB9477293.1"/>
    </source>
</evidence>
<reference evidence="4 5" key="1">
    <citation type="submission" date="2024-09" db="EMBL/GenBank/DDBJ databases">
        <authorList>
            <person name="Sun Q."/>
            <person name="Mori K."/>
        </authorList>
    </citation>
    <scope>NUCLEOTIDE SEQUENCE [LARGE SCALE GENOMIC DNA]</scope>
    <source>
        <strain evidence="4 5">JCM 3324</strain>
    </source>
</reference>
<feature type="chain" id="PRO_5046476318" evidence="2">
    <location>
        <begin position="27"/>
        <end position="1057"/>
    </location>
</feature>
<evidence type="ECO:0000256" key="1">
    <source>
        <dbReference type="SAM" id="Phobius"/>
    </source>
</evidence>
<feature type="transmembrane region" description="Helical" evidence="1">
    <location>
        <begin position="820"/>
        <end position="844"/>
    </location>
</feature>
<feature type="transmembrane region" description="Helical" evidence="1">
    <location>
        <begin position="657"/>
        <end position="679"/>
    </location>
</feature>
<feature type="transmembrane region" description="Helical" evidence="1">
    <location>
        <begin position="933"/>
        <end position="955"/>
    </location>
</feature>
<dbReference type="Gene3D" id="3.40.50.300">
    <property type="entry name" value="P-loop containing nucleotide triphosphate hydrolases"/>
    <property type="match status" value="1"/>
</dbReference>
<feature type="transmembrane region" description="Helical" evidence="1">
    <location>
        <begin position="718"/>
        <end position="737"/>
    </location>
</feature>
<keyword evidence="1" id="KW-0472">Membrane</keyword>
<feature type="transmembrane region" description="Helical" evidence="1">
    <location>
        <begin position="891"/>
        <end position="912"/>
    </location>
</feature>
<feature type="transmembrane region" description="Helical" evidence="1">
    <location>
        <begin position="433"/>
        <end position="454"/>
    </location>
</feature>
<dbReference type="Proteomes" id="UP001589568">
    <property type="component" value="Unassembled WGS sequence"/>
</dbReference>
<evidence type="ECO:0000259" key="3">
    <source>
        <dbReference type="PROSITE" id="PS50837"/>
    </source>
</evidence>
<sequence length="1057" mass="112858">MDRDRRQWRTGLLLATAILTPVSAMAVNLATNTVEVTAVWWVVTAWTAAVALTAVAIVVQYRAATTAEQQALTVDEATAYLRRTVTEQWNREAQAQRMTDAGRRLDVRWRLAGTDLFNTFDEALEWWRKVRGGKAPDRPWQEQRGMVDELSQIWLERTPAGRLVVLGRPGAGKSEMLISLMVRLLRPESSLKKVPVLVPITSWDPREIRLERWLEEWLIASYPLLGARLAGAGDRSLAAALLQEDRVALILDGFDELPERTRAHALDRLSTESYVLRNLLLASRTDDFEKVVSPEGTAVHRLGGAEGVVLEDQELEAVIRYLEKGSRPGRWAALLRSPELAKHFRTPLMAMLADSLYNRRGEGAPEPEELLRVPDVEGHLLDGFIPVRFPDRPEQARRWLTQLADPLGRGTIRTDITWWNLGALRLRPSRRRAVLNVLAPLLIFIWTAFSTGALNRWVFDSVVIGLTHGLRIGAAAVLCYVFVLVMTGSGRASVMAALGVYIAGSITGVYELGITAGLASGFSWRPVTLRRVGAAYALMFGAAAAGVSATIRLLYLSGALPLDRQLTEGFVAGFADGFVSGWDQEVNGWIAMGALATLLAYASLRITPQHPGARTLALPGWVSDLRPVGAGLLVGGAVALVNTWANGFRPEVSHGALLAPADGLAVGLAVWAVAVIVTSPHVTRGRGGRPVLCGVAVTVVAGAFGVVAATAKGDVQDGWARGLADALAAGVIVWLVLSRTSGDQPDRPRPSLLGAVRLAVPAVLATAAVSALFAVSAGWANAVVFGLGLGALTLFAAFRSPARSRAAITGGALPAAEAGMLALIVMGLIAGMAYGFICGTCAALTCKVSTEIARRSWPSTGLRLSWYGLLGGAALGGTAAAAAAFTGIDPVWLPVIWLSATLVTGLAFGAQGPSATDQDVMSPSRLLHLDRATFLWCTLGLALAIGLAVGVRATAGTGRPVVGVMAGVVTFFTYGLTAGLTVAAAQSRYGIAKLERTLLAARGLLPWRFMRFLDAAYEQGVLSRNGPAYRFRHPLLARRLAAGKRQPASGRTFPSGR</sequence>
<feature type="transmembrane region" description="Helical" evidence="1">
    <location>
        <begin position="691"/>
        <end position="712"/>
    </location>
</feature>
<protein>
    <submittedName>
        <fullName evidence="4">NACHT domain-containing protein</fullName>
    </submittedName>
</protein>
<comment type="caution">
    <text evidence="4">The sequence shown here is derived from an EMBL/GenBank/DDBJ whole genome shotgun (WGS) entry which is preliminary data.</text>
</comment>
<evidence type="ECO:0000313" key="5">
    <source>
        <dbReference type="Proteomes" id="UP001589568"/>
    </source>
</evidence>
<dbReference type="PROSITE" id="PS50837">
    <property type="entry name" value="NACHT"/>
    <property type="match status" value="1"/>
</dbReference>
<feature type="transmembrane region" description="Helical" evidence="1">
    <location>
        <begin position="498"/>
        <end position="522"/>
    </location>
</feature>
<feature type="transmembrane region" description="Helical" evidence="1">
    <location>
        <begin position="961"/>
        <end position="985"/>
    </location>
</feature>
<feature type="transmembrane region" description="Helical" evidence="1">
    <location>
        <begin position="758"/>
        <end position="780"/>
    </location>
</feature>
<feature type="transmembrane region" description="Helical" evidence="1">
    <location>
        <begin position="40"/>
        <end position="59"/>
    </location>
</feature>
<keyword evidence="5" id="KW-1185">Reference proteome</keyword>
<dbReference type="InterPro" id="IPR007111">
    <property type="entry name" value="NACHT_NTPase"/>
</dbReference>
<keyword evidence="1" id="KW-1133">Transmembrane helix</keyword>
<organism evidence="4 5">
    <name type="scientific">Nonomuraea salmonea</name>
    <dbReference type="NCBI Taxonomy" id="46181"/>
    <lineage>
        <taxon>Bacteria</taxon>
        <taxon>Bacillati</taxon>
        <taxon>Actinomycetota</taxon>
        <taxon>Actinomycetes</taxon>
        <taxon>Streptosporangiales</taxon>
        <taxon>Streptosporangiaceae</taxon>
        <taxon>Nonomuraea</taxon>
    </lineage>
</organism>